<evidence type="ECO:0000313" key="2">
    <source>
        <dbReference type="Proteomes" id="UP001055115"/>
    </source>
</evidence>
<name>A0AA37L3K3_9PEZI</name>
<sequence>MARKAEHQGGTVLVLPFFGATREGDDAENALSRPTADMTPVCLRVAVTSNYRDECATTNDRALA</sequence>
<dbReference type="GeneID" id="73322084"/>
<comment type="caution">
    <text evidence="1">The sequence shown here is derived from an EMBL/GenBank/DDBJ whole genome shotgun (WGS) entry which is preliminary data.</text>
</comment>
<dbReference type="RefSeq" id="XP_049123451.1">
    <property type="nucleotide sequence ID" value="XM_049267494.1"/>
</dbReference>
<dbReference type="Proteomes" id="UP001055115">
    <property type="component" value="Unassembled WGS sequence"/>
</dbReference>
<gene>
    <name evidence="1" type="ORF">ColSpa_01282</name>
</gene>
<accession>A0AA37L3K3</accession>
<protein>
    <submittedName>
        <fullName evidence="1">Uncharacterized protein</fullName>
    </submittedName>
</protein>
<dbReference type="EMBL" id="BQXU01000002">
    <property type="protein sequence ID" value="GKT41101.1"/>
    <property type="molecule type" value="Genomic_DNA"/>
</dbReference>
<reference evidence="1 2" key="1">
    <citation type="submission" date="2022-03" db="EMBL/GenBank/DDBJ databases">
        <title>Genome data of Colletotrichum spp.</title>
        <authorList>
            <person name="Utami Y.D."/>
            <person name="Hiruma K."/>
        </authorList>
    </citation>
    <scope>NUCLEOTIDE SEQUENCE [LARGE SCALE GENOMIC DNA]</scope>
    <source>
        <strain evidence="1 2">MAFF 239500</strain>
    </source>
</reference>
<evidence type="ECO:0000313" key="1">
    <source>
        <dbReference type="EMBL" id="GKT41101.1"/>
    </source>
</evidence>
<proteinExistence type="predicted"/>
<keyword evidence="2" id="KW-1185">Reference proteome</keyword>
<dbReference type="AlphaFoldDB" id="A0AA37L3K3"/>
<organism evidence="1 2">
    <name type="scientific">Colletotrichum spaethianum</name>
    <dbReference type="NCBI Taxonomy" id="700344"/>
    <lineage>
        <taxon>Eukaryota</taxon>
        <taxon>Fungi</taxon>
        <taxon>Dikarya</taxon>
        <taxon>Ascomycota</taxon>
        <taxon>Pezizomycotina</taxon>
        <taxon>Sordariomycetes</taxon>
        <taxon>Hypocreomycetidae</taxon>
        <taxon>Glomerellales</taxon>
        <taxon>Glomerellaceae</taxon>
        <taxon>Colletotrichum</taxon>
        <taxon>Colletotrichum spaethianum species complex</taxon>
    </lineage>
</organism>